<dbReference type="SMART" id="SM00448">
    <property type="entry name" value="REC"/>
    <property type="match status" value="1"/>
</dbReference>
<keyword evidence="5" id="KW-0804">Transcription</keyword>
<feature type="DNA-binding region" description="OmpR/PhoB-type" evidence="7">
    <location>
        <begin position="133"/>
        <end position="231"/>
    </location>
</feature>
<dbReference type="PROSITE" id="PS50110">
    <property type="entry name" value="RESPONSE_REGULATORY"/>
    <property type="match status" value="1"/>
</dbReference>
<dbReference type="GO" id="GO:0000156">
    <property type="term" value="F:phosphorelay response regulator activity"/>
    <property type="evidence" value="ECO:0007669"/>
    <property type="project" value="TreeGrafter"/>
</dbReference>
<keyword evidence="1 6" id="KW-0597">Phosphoprotein</keyword>
<evidence type="ECO:0000313" key="10">
    <source>
        <dbReference type="EMBL" id="EEZ61245.1"/>
    </source>
</evidence>
<dbReference type="Gene3D" id="6.10.250.690">
    <property type="match status" value="1"/>
</dbReference>
<feature type="modified residue" description="4-aspartylphosphate" evidence="6">
    <location>
        <position position="59"/>
    </location>
</feature>
<evidence type="ECO:0000256" key="2">
    <source>
        <dbReference type="ARBA" id="ARBA00023012"/>
    </source>
</evidence>
<dbReference type="HOGENOM" id="CLU_000445_30_1_11"/>
<evidence type="ECO:0000256" key="3">
    <source>
        <dbReference type="ARBA" id="ARBA00023015"/>
    </source>
</evidence>
<keyword evidence="2" id="KW-0902">Two-component regulatory system</keyword>
<dbReference type="eggNOG" id="COG0745">
    <property type="taxonomic scope" value="Bacteria"/>
</dbReference>
<feature type="domain" description="OmpR/PhoB-type" evidence="9">
    <location>
        <begin position="133"/>
        <end position="231"/>
    </location>
</feature>
<keyword evidence="3" id="KW-0805">Transcription regulation</keyword>
<evidence type="ECO:0000256" key="4">
    <source>
        <dbReference type="ARBA" id="ARBA00023125"/>
    </source>
</evidence>
<protein>
    <submittedName>
        <fullName evidence="10">Response regulator receiver domain protein</fullName>
    </submittedName>
</protein>
<dbReference type="InterPro" id="IPR011006">
    <property type="entry name" value="CheY-like_superfamily"/>
</dbReference>
<dbReference type="AlphaFoldDB" id="D0WH58"/>
<dbReference type="SUPFAM" id="SSF52172">
    <property type="entry name" value="CheY-like"/>
    <property type="match status" value="1"/>
</dbReference>
<evidence type="ECO:0000256" key="5">
    <source>
        <dbReference type="ARBA" id="ARBA00023163"/>
    </source>
</evidence>
<dbReference type="PANTHER" id="PTHR48111:SF22">
    <property type="entry name" value="REGULATOR OF RPOS"/>
    <property type="match status" value="1"/>
</dbReference>
<name>D0WH58_SLAES</name>
<dbReference type="EMBL" id="ACUX02000007">
    <property type="protein sequence ID" value="EEZ61245.1"/>
    <property type="molecule type" value="Genomic_DNA"/>
</dbReference>
<dbReference type="PANTHER" id="PTHR48111">
    <property type="entry name" value="REGULATOR OF RPOS"/>
    <property type="match status" value="1"/>
</dbReference>
<dbReference type="SMART" id="SM00862">
    <property type="entry name" value="Trans_reg_C"/>
    <property type="match status" value="1"/>
</dbReference>
<dbReference type="Gene3D" id="3.40.50.2300">
    <property type="match status" value="1"/>
</dbReference>
<dbReference type="GO" id="GO:0032993">
    <property type="term" value="C:protein-DNA complex"/>
    <property type="evidence" value="ECO:0007669"/>
    <property type="project" value="TreeGrafter"/>
</dbReference>
<reference evidence="10" key="1">
    <citation type="submission" date="2009-10" db="EMBL/GenBank/DDBJ databases">
        <authorList>
            <person name="Weinstock G."/>
            <person name="Sodergren E."/>
            <person name="Clifton S."/>
            <person name="Fulton L."/>
            <person name="Fulton B."/>
            <person name="Courtney L."/>
            <person name="Fronick C."/>
            <person name="Harrison M."/>
            <person name="Strong C."/>
            <person name="Farmer C."/>
            <person name="Delahaunty K."/>
            <person name="Markovic C."/>
            <person name="Hall O."/>
            <person name="Minx P."/>
            <person name="Tomlinson C."/>
            <person name="Mitreva M."/>
            <person name="Nelson J."/>
            <person name="Hou S."/>
            <person name="Wollam A."/>
            <person name="Pepin K.H."/>
            <person name="Johnson M."/>
            <person name="Bhonagiri V."/>
            <person name="Nash W.E."/>
            <person name="Warren W."/>
            <person name="Chinwalla A."/>
            <person name="Mardis E.R."/>
            <person name="Wilson R.K."/>
        </authorList>
    </citation>
    <scope>NUCLEOTIDE SEQUENCE [LARGE SCALE GENOMIC DNA]</scope>
    <source>
        <strain evidence="10">ATCC 700122</strain>
    </source>
</reference>
<dbReference type="CDD" id="cd00383">
    <property type="entry name" value="trans_reg_C"/>
    <property type="match status" value="1"/>
</dbReference>
<evidence type="ECO:0000259" key="8">
    <source>
        <dbReference type="PROSITE" id="PS50110"/>
    </source>
</evidence>
<dbReference type="Gene3D" id="1.10.10.10">
    <property type="entry name" value="Winged helix-like DNA-binding domain superfamily/Winged helix DNA-binding domain"/>
    <property type="match status" value="1"/>
</dbReference>
<gene>
    <name evidence="10" type="ORF">HMPREF0762_01326</name>
</gene>
<evidence type="ECO:0000256" key="1">
    <source>
        <dbReference type="ARBA" id="ARBA00022553"/>
    </source>
</evidence>
<dbReference type="GO" id="GO:0005829">
    <property type="term" value="C:cytosol"/>
    <property type="evidence" value="ECO:0007669"/>
    <property type="project" value="TreeGrafter"/>
</dbReference>
<dbReference type="SUPFAM" id="SSF46894">
    <property type="entry name" value="C-terminal effector domain of the bipartite response regulators"/>
    <property type="match status" value="1"/>
</dbReference>
<dbReference type="Pfam" id="PF00072">
    <property type="entry name" value="Response_reg"/>
    <property type="match status" value="1"/>
</dbReference>
<dbReference type="STRING" id="649764.HMPREF0762_01326"/>
<dbReference type="GO" id="GO:0006355">
    <property type="term" value="P:regulation of DNA-templated transcription"/>
    <property type="evidence" value="ECO:0007669"/>
    <property type="project" value="InterPro"/>
</dbReference>
<dbReference type="GO" id="GO:0000976">
    <property type="term" value="F:transcription cis-regulatory region binding"/>
    <property type="evidence" value="ECO:0007669"/>
    <property type="project" value="TreeGrafter"/>
</dbReference>
<dbReference type="Proteomes" id="UP000006001">
    <property type="component" value="Unassembled WGS sequence"/>
</dbReference>
<evidence type="ECO:0000259" key="9">
    <source>
        <dbReference type="PROSITE" id="PS51755"/>
    </source>
</evidence>
<dbReference type="InterPro" id="IPR039420">
    <property type="entry name" value="WalR-like"/>
</dbReference>
<evidence type="ECO:0000256" key="7">
    <source>
        <dbReference type="PROSITE-ProRule" id="PRU01091"/>
    </source>
</evidence>
<dbReference type="InterPro" id="IPR001789">
    <property type="entry name" value="Sig_transdc_resp-reg_receiver"/>
</dbReference>
<accession>D0WH58</accession>
<evidence type="ECO:0000256" key="6">
    <source>
        <dbReference type="PROSITE-ProRule" id="PRU00169"/>
    </source>
</evidence>
<proteinExistence type="predicted"/>
<feature type="domain" description="Response regulatory" evidence="8">
    <location>
        <begin position="11"/>
        <end position="124"/>
    </location>
</feature>
<comment type="caution">
    <text evidence="10">The sequence shown here is derived from an EMBL/GenBank/DDBJ whole genome shotgun (WGS) entry which is preliminary data.</text>
</comment>
<dbReference type="PROSITE" id="PS51755">
    <property type="entry name" value="OMPR_PHOB"/>
    <property type="match status" value="1"/>
</dbReference>
<keyword evidence="11" id="KW-1185">Reference proteome</keyword>
<dbReference type="InterPro" id="IPR001867">
    <property type="entry name" value="OmpR/PhoB-type_DNA-bd"/>
</dbReference>
<dbReference type="InterPro" id="IPR016032">
    <property type="entry name" value="Sig_transdc_resp-reg_C-effctor"/>
</dbReference>
<organism evidence="10 11">
    <name type="scientific">Slackia exigua (strain ATCC 700122 / DSM 15923 / CIP 105133 / JCM 11022 / KCTC 5966 / S-7)</name>
    <dbReference type="NCBI Taxonomy" id="649764"/>
    <lineage>
        <taxon>Bacteria</taxon>
        <taxon>Bacillati</taxon>
        <taxon>Actinomycetota</taxon>
        <taxon>Coriobacteriia</taxon>
        <taxon>Eggerthellales</taxon>
        <taxon>Eggerthellaceae</taxon>
        <taxon>Slackia</taxon>
    </lineage>
</organism>
<keyword evidence="4 7" id="KW-0238">DNA-binding</keyword>
<evidence type="ECO:0000313" key="11">
    <source>
        <dbReference type="Proteomes" id="UP000006001"/>
    </source>
</evidence>
<sequence length="234" mass="26555">MPTLERRNAMDILIVEDNRRLSDAMRQAIEPAYGVQQAFDGDEGYFYAKDGIYDLIVLDLMLPGMSGYDVLEKLRADKVTTPVLILTAMRGVDERIRGLRAGADDYLTKPFAKDELLLRIEAILRRCTDSFERKEFSFKDLVLYPDMHAAYVGDAEVKLKGRQYDVLEFLVSRKGQLVSKSQIFDRVWGFMSDTSTNVVEVYVSAVRKQLKPFGYDVYLQTVRGAGYLFGEGGA</sequence>
<dbReference type="Pfam" id="PF00486">
    <property type="entry name" value="Trans_reg_C"/>
    <property type="match status" value="1"/>
</dbReference>
<dbReference type="InterPro" id="IPR036388">
    <property type="entry name" value="WH-like_DNA-bd_sf"/>
</dbReference>